<keyword evidence="1" id="KW-0732">Signal</keyword>
<dbReference type="Proteomes" id="UP000053638">
    <property type="component" value="Unassembled WGS sequence"/>
</dbReference>
<feature type="signal peptide" evidence="1">
    <location>
        <begin position="1"/>
        <end position="24"/>
    </location>
</feature>
<proteinExistence type="predicted"/>
<feature type="non-terminal residue" evidence="2">
    <location>
        <position position="1"/>
    </location>
</feature>
<dbReference type="EMBL" id="KK467368">
    <property type="protein sequence ID" value="KFQ82628.1"/>
    <property type="molecule type" value="Genomic_DNA"/>
</dbReference>
<accession>A0A091UYJ9</accession>
<keyword evidence="3" id="KW-1185">Reference proteome</keyword>
<dbReference type="AlphaFoldDB" id="A0A091UYJ9"/>
<protein>
    <submittedName>
        <fullName evidence="2">Uncharacterized protein</fullName>
    </submittedName>
</protein>
<dbReference type="PhylomeDB" id="A0A091UYJ9"/>
<organism evidence="2 3">
    <name type="scientific">Phaethon lepturus</name>
    <name type="common">White-tailed tropicbird</name>
    <dbReference type="NCBI Taxonomy" id="97097"/>
    <lineage>
        <taxon>Eukaryota</taxon>
        <taxon>Metazoa</taxon>
        <taxon>Chordata</taxon>
        <taxon>Craniata</taxon>
        <taxon>Vertebrata</taxon>
        <taxon>Euteleostomi</taxon>
        <taxon>Archelosauria</taxon>
        <taxon>Archosauria</taxon>
        <taxon>Dinosauria</taxon>
        <taxon>Saurischia</taxon>
        <taxon>Theropoda</taxon>
        <taxon>Coelurosauria</taxon>
        <taxon>Aves</taxon>
        <taxon>Neognathae</taxon>
        <taxon>Neoaves</taxon>
        <taxon>Phaethontimorphae</taxon>
        <taxon>Phaethontiformes</taxon>
        <taxon>Phaethontidae</taxon>
        <taxon>Phaethon</taxon>
    </lineage>
</organism>
<name>A0A091UYJ9_PHALP</name>
<feature type="chain" id="PRO_5001881077" evidence="1">
    <location>
        <begin position="25"/>
        <end position="51"/>
    </location>
</feature>
<evidence type="ECO:0000256" key="1">
    <source>
        <dbReference type="SAM" id="SignalP"/>
    </source>
</evidence>
<reference evidence="2 3" key="1">
    <citation type="submission" date="2014-04" db="EMBL/GenBank/DDBJ databases">
        <title>Genome evolution of avian class.</title>
        <authorList>
            <person name="Zhang G."/>
            <person name="Li C."/>
        </authorList>
    </citation>
    <scope>NUCLEOTIDE SEQUENCE [LARGE SCALE GENOMIC DNA]</scope>
    <source>
        <strain evidence="2">BGI_N335</strain>
    </source>
</reference>
<sequence>ILKVNCNDILIILFLLLYVTRIRAAHKGSDQAPVVLGAAHTEKKYIVPTQK</sequence>
<feature type="non-terminal residue" evidence="2">
    <location>
        <position position="51"/>
    </location>
</feature>
<evidence type="ECO:0000313" key="3">
    <source>
        <dbReference type="Proteomes" id="UP000053638"/>
    </source>
</evidence>
<evidence type="ECO:0000313" key="2">
    <source>
        <dbReference type="EMBL" id="KFQ82628.1"/>
    </source>
</evidence>
<gene>
    <name evidence="2" type="ORF">N335_00857</name>
</gene>